<reference evidence="2" key="1">
    <citation type="submission" date="2021-01" db="EMBL/GenBank/DDBJ databases">
        <title>Adiantum capillus-veneris genome.</title>
        <authorList>
            <person name="Fang Y."/>
            <person name="Liao Q."/>
        </authorList>
    </citation>
    <scope>NUCLEOTIDE SEQUENCE</scope>
    <source>
        <strain evidence="2">H3</strain>
        <tissue evidence="2">Leaf</tissue>
    </source>
</reference>
<feature type="chain" id="PRO_5038605300" description="Secreted protein" evidence="1">
    <location>
        <begin position="17"/>
        <end position="147"/>
    </location>
</feature>
<protein>
    <recommendedName>
        <fullName evidence="4">Secreted protein</fullName>
    </recommendedName>
</protein>
<accession>A0A9D4Z7I1</accession>
<keyword evidence="3" id="KW-1185">Reference proteome</keyword>
<gene>
    <name evidence="2" type="ORF">GOP47_0023085</name>
</gene>
<sequence length="147" mass="15449">MASMACVCVWRQATFALSSPAAPCRSLLLIPPLCTRHSAIPYAVCAMLEHDDALSATADPNLLVYRICLASAAGPLSGPSFDCILEPLHVEALQLPIHGVHPRLIALLWSSSPSPLGDGTNVHRCSACSAAYGYSSQALQPQASNPL</sequence>
<evidence type="ECO:0000313" key="2">
    <source>
        <dbReference type="EMBL" id="KAI5062546.1"/>
    </source>
</evidence>
<comment type="caution">
    <text evidence="2">The sequence shown here is derived from an EMBL/GenBank/DDBJ whole genome shotgun (WGS) entry which is preliminary data.</text>
</comment>
<dbReference type="EMBL" id="JABFUD020000022">
    <property type="protein sequence ID" value="KAI5062546.1"/>
    <property type="molecule type" value="Genomic_DNA"/>
</dbReference>
<evidence type="ECO:0000313" key="3">
    <source>
        <dbReference type="Proteomes" id="UP000886520"/>
    </source>
</evidence>
<evidence type="ECO:0000256" key="1">
    <source>
        <dbReference type="SAM" id="SignalP"/>
    </source>
</evidence>
<name>A0A9D4Z7I1_ADICA</name>
<evidence type="ECO:0008006" key="4">
    <source>
        <dbReference type="Google" id="ProtNLM"/>
    </source>
</evidence>
<dbReference type="Proteomes" id="UP000886520">
    <property type="component" value="Chromosome 22"/>
</dbReference>
<proteinExistence type="predicted"/>
<dbReference type="AlphaFoldDB" id="A0A9D4Z7I1"/>
<keyword evidence="1" id="KW-0732">Signal</keyword>
<feature type="signal peptide" evidence="1">
    <location>
        <begin position="1"/>
        <end position="16"/>
    </location>
</feature>
<organism evidence="2 3">
    <name type="scientific">Adiantum capillus-veneris</name>
    <name type="common">Maidenhair fern</name>
    <dbReference type="NCBI Taxonomy" id="13818"/>
    <lineage>
        <taxon>Eukaryota</taxon>
        <taxon>Viridiplantae</taxon>
        <taxon>Streptophyta</taxon>
        <taxon>Embryophyta</taxon>
        <taxon>Tracheophyta</taxon>
        <taxon>Polypodiopsida</taxon>
        <taxon>Polypodiidae</taxon>
        <taxon>Polypodiales</taxon>
        <taxon>Pteridineae</taxon>
        <taxon>Pteridaceae</taxon>
        <taxon>Vittarioideae</taxon>
        <taxon>Adiantum</taxon>
    </lineage>
</organism>